<protein>
    <submittedName>
        <fullName evidence="1">Uncharacterized protein</fullName>
    </submittedName>
</protein>
<keyword evidence="2" id="KW-1185">Reference proteome</keyword>
<dbReference type="KEGG" id="abas:ACPOL_5823"/>
<name>A0A2Z5G8C2_9BACT</name>
<dbReference type="AlphaFoldDB" id="A0A2Z5G8C2"/>
<accession>A0A2Z5G8C2</accession>
<organism evidence="1 2">
    <name type="scientific">Acidisarcina polymorpha</name>
    <dbReference type="NCBI Taxonomy" id="2211140"/>
    <lineage>
        <taxon>Bacteria</taxon>
        <taxon>Pseudomonadati</taxon>
        <taxon>Acidobacteriota</taxon>
        <taxon>Terriglobia</taxon>
        <taxon>Terriglobales</taxon>
        <taxon>Acidobacteriaceae</taxon>
        <taxon>Acidisarcina</taxon>
    </lineage>
</organism>
<dbReference type="Proteomes" id="UP000253606">
    <property type="component" value="Chromosome"/>
</dbReference>
<dbReference type="EMBL" id="CP030840">
    <property type="protein sequence ID" value="AXC15067.1"/>
    <property type="molecule type" value="Genomic_DNA"/>
</dbReference>
<gene>
    <name evidence="1" type="ORF">ACPOL_5823</name>
</gene>
<evidence type="ECO:0000313" key="2">
    <source>
        <dbReference type="Proteomes" id="UP000253606"/>
    </source>
</evidence>
<evidence type="ECO:0000313" key="1">
    <source>
        <dbReference type="EMBL" id="AXC15067.1"/>
    </source>
</evidence>
<dbReference type="RefSeq" id="WP_236657058.1">
    <property type="nucleotide sequence ID" value="NZ_CP030840.1"/>
</dbReference>
<reference evidence="1 2" key="1">
    <citation type="journal article" date="2018" name="Front. Microbiol.">
        <title>Hydrolytic Capabilities as a Key to Environmental Success: Chitinolytic and Cellulolytic Acidobacteria From Acidic Sub-arctic Soils and Boreal Peatlands.</title>
        <authorList>
            <person name="Belova S.E."/>
            <person name="Ravin N.V."/>
            <person name="Pankratov T.A."/>
            <person name="Rakitin A.L."/>
            <person name="Ivanova A.A."/>
            <person name="Beletsky A.V."/>
            <person name="Mardanov A.V."/>
            <person name="Sinninghe Damste J.S."/>
            <person name="Dedysh S.N."/>
        </authorList>
    </citation>
    <scope>NUCLEOTIDE SEQUENCE [LARGE SCALE GENOMIC DNA]</scope>
    <source>
        <strain evidence="1 2">SBC82</strain>
    </source>
</reference>
<proteinExistence type="predicted"/>
<sequence>MKFLSQIALWNALPNLHYATFYNVWTGSRIAPKHSTTGCAKTSPRCVTF</sequence>